<dbReference type="SUPFAM" id="SSF103473">
    <property type="entry name" value="MFS general substrate transporter"/>
    <property type="match status" value="1"/>
</dbReference>
<proteinExistence type="predicted"/>
<comment type="subcellular location">
    <subcellularLocation>
        <location evidence="1">Cell membrane</location>
        <topology evidence="1">Multi-pass membrane protein</topology>
    </subcellularLocation>
</comment>
<evidence type="ECO:0000256" key="3">
    <source>
        <dbReference type="ARBA" id="ARBA00022475"/>
    </source>
</evidence>
<organism evidence="8 9">
    <name type="scientific">Chloropicon roscoffensis</name>
    <dbReference type="NCBI Taxonomy" id="1461544"/>
    <lineage>
        <taxon>Eukaryota</taxon>
        <taxon>Viridiplantae</taxon>
        <taxon>Chlorophyta</taxon>
        <taxon>Chloropicophyceae</taxon>
        <taxon>Chloropicales</taxon>
        <taxon>Chloropicaceae</taxon>
        <taxon>Chloropicon</taxon>
    </lineage>
</organism>
<evidence type="ECO:0000256" key="2">
    <source>
        <dbReference type="ARBA" id="ARBA00022448"/>
    </source>
</evidence>
<accession>A0AAX4P348</accession>
<feature type="transmembrane region" description="Helical" evidence="7">
    <location>
        <begin position="432"/>
        <end position="450"/>
    </location>
</feature>
<evidence type="ECO:0000256" key="6">
    <source>
        <dbReference type="ARBA" id="ARBA00023136"/>
    </source>
</evidence>
<feature type="transmembrane region" description="Helical" evidence="7">
    <location>
        <begin position="306"/>
        <end position="326"/>
    </location>
</feature>
<feature type="transmembrane region" description="Helical" evidence="7">
    <location>
        <begin position="60"/>
        <end position="80"/>
    </location>
</feature>
<dbReference type="AlphaFoldDB" id="A0AAX4P348"/>
<reference evidence="8 9" key="1">
    <citation type="submission" date="2024-03" db="EMBL/GenBank/DDBJ databases">
        <title>Complete genome sequence of the green alga Chloropicon roscoffensis RCC1871.</title>
        <authorList>
            <person name="Lemieux C."/>
            <person name="Pombert J.-F."/>
            <person name="Otis C."/>
            <person name="Turmel M."/>
        </authorList>
    </citation>
    <scope>NUCLEOTIDE SEQUENCE [LARGE SCALE GENOMIC DNA]</scope>
    <source>
        <strain evidence="8 9">RCC1871</strain>
    </source>
</reference>
<dbReference type="PANTHER" id="PTHR43266:SF2">
    <property type="entry name" value="MAJOR FACILITATOR SUPERFAMILY (MFS) PROFILE DOMAIN-CONTAINING PROTEIN"/>
    <property type="match status" value="1"/>
</dbReference>
<keyword evidence="2" id="KW-0813">Transport</keyword>
<dbReference type="GO" id="GO:0005886">
    <property type="term" value="C:plasma membrane"/>
    <property type="evidence" value="ECO:0007669"/>
    <property type="project" value="UniProtKB-SubCell"/>
</dbReference>
<evidence type="ECO:0000313" key="8">
    <source>
        <dbReference type="EMBL" id="WZN60732.1"/>
    </source>
</evidence>
<feature type="transmembrane region" description="Helical" evidence="7">
    <location>
        <begin position="155"/>
        <end position="175"/>
    </location>
</feature>
<evidence type="ECO:0000313" key="9">
    <source>
        <dbReference type="Proteomes" id="UP001472866"/>
    </source>
</evidence>
<dbReference type="Gene3D" id="1.20.1250.20">
    <property type="entry name" value="MFS general substrate transporter like domains"/>
    <property type="match status" value="1"/>
</dbReference>
<feature type="transmembrane region" description="Helical" evidence="7">
    <location>
        <begin position="338"/>
        <end position="356"/>
    </location>
</feature>
<evidence type="ECO:0000256" key="7">
    <source>
        <dbReference type="SAM" id="Phobius"/>
    </source>
</evidence>
<sequence length="479" mass="51661">MEEEEGGSKLASALAYPKLLIDNRLYRAAFFASIFQDLGAWANLIASLKVIESLGDDKTGFNAALVFFCRQIPTVVLFPISGFCADRYDRKVIMLLSNLVSALVAAAFVVLTKYPSLGLLCLLILSKNAMGSFYDPCDRAVIPQIVHKDKIHVAMTLNGVAWSSMLAIGAALGGVMTSQLGLVRCFLLDAVGFVLSIGCLLFLPSLRPTDRYAGQTLGEDADEDPSAATAEMKRVDSKILKAEGEGKTLLGRTLSDTLTLFTDPSLRLSLLYCTMKATGGLIWGPADVLNLKFSETPGLQIAGDQPLTLGIAYASVGVGCFVGPMASNAFFGKKEVELLSSVVFAVGCLASGYVAWSFASTYYVVYLGNFLRSAASAIIWIKSTILIQLYSDPLFLGRLFALERAIYTLANSSSMFTAGLLLDGAVCTVKQISAVLLVLSAVMFVLWTLIKRRRGRRKGQQPSTQYEMVPLDEDEVGVD</sequence>
<evidence type="ECO:0000256" key="1">
    <source>
        <dbReference type="ARBA" id="ARBA00004651"/>
    </source>
</evidence>
<feature type="transmembrane region" description="Helical" evidence="7">
    <location>
        <begin position="181"/>
        <end position="203"/>
    </location>
</feature>
<dbReference type="CDD" id="cd06173">
    <property type="entry name" value="MFS_MefA_like"/>
    <property type="match status" value="1"/>
</dbReference>
<dbReference type="PANTHER" id="PTHR43266">
    <property type="entry name" value="MACROLIDE-EFFLUX PROTEIN"/>
    <property type="match status" value="1"/>
</dbReference>
<gene>
    <name evidence="8" type="ORF">HKI87_03g22660</name>
</gene>
<dbReference type="InterPro" id="IPR010290">
    <property type="entry name" value="TM_effector"/>
</dbReference>
<name>A0AAX4P348_9CHLO</name>
<keyword evidence="3" id="KW-1003">Cell membrane</keyword>
<protein>
    <submittedName>
        <fullName evidence="8">MFS general substrate transporter</fullName>
    </submittedName>
</protein>
<dbReference type="InterPro" id="IPR036259">
    <property type="entry name" value="MFS_trans_sf"/>
</dbReference>
<dbReference type="EMBL" id="CP151503">
    <property type="protein sequence ID" value="WZN60732.1"/>
    <property type="molecule type" value="Genomic_DNA"/>
</dbReference>
<keyword evidence="9" id="KW-1185">Reference proteome</keyword>
<keyword evidence="4 7" id="KW-0812">Transmembrane</keyword>
<evidence type="ECO:0000256" key="4">
    <source>
        <dbReference type="ARBA" id="ARBA00022692"/>
    </source>
</evidence>
<keyword evidence="6 7" id="KW-0472">Membrane</keyword>
<evidence type="ECO:0000256" key="5">
    <source>
        <dbReference type="ARBA" id="ARBA00022989"/>
    </source>
</evidence>
<keyword evidence="5 7" id="KW-1133">Transmembrane helix</keyword>
<feature type="transmembrane region" description="Helical" evidence="7">
    <location>
        <begin position="92"/>
        <end position="111"/>
    </location>
</feature>
<dbReference type="Proteomes" id="UP001472866">
    <property type="component" value="Chromosome 03"/>
</dbReference>
<dbReference type="Pfam" id="PF05977">
    <property type="entry name" value="MFS_3"/>
    <property type="match status" value="1"/>
</dbReference>